<dbReference type="Pfam" id="PF00018">
    <property type="entry name" value="SH3_1"/>
    <property type="match status" value="1"/>
</dbReference>
<dbReference type="AlphaFoldDB" id="A0AAV9UBC6"/>
<dbReference type="CDD" id="cd00174">
    <property type="entry name" value="SH3"/>
    <property type="match status" value="1"/>
</dbReference>
<feature type="region of interest" description="Disordered" evidence="3">
    <location>
        <begin position="185"/>
        <end position="209"/>
    </location>
</feature>
<name>A0AAV9UBC6_9PEZI</name>
<evidence type="ECO:0000313" key="5">
    <source>
        <dbReference type="EMBL" id="KAK6337476.1"/>
    </source>
</evidence>
<dbReference type="InterPro" id="IPR001452">
    <property type="entry name" value="SH3_domain"/>
</dbReference>
<dbReference type="PANTHER" id="PTHR45929:SF7">
    <property type="entry name" value="LAS SEVENTEEN-BINDING PROTEIN 1"/>
    <property type="match status" value="1"/>
</dbReference>
<dbReference type="InterPro" id="IPR036028">
    <property type="entry name" value="SH3-like_dom_sf"/>
</dbReference>
<evidence type="ECO:0000259" key="4">
    <source>
        <dbReference type="PROSITE" id="PS50002"/>
    </source>
</evidence>
<dbReference type="SMART" id="SM00326">
    <property type="entry name" value="SH3"/>
    <property type="match status" value="1"/>
</dbReference>
<evidence type="ECO:0000256" key="2">
    <source>
        <dbReference type="PROSITE-ProRule" id="PRU00192"/>
    </source>
</evidence>
<protein>
    <recommendedName>
        <fullName evidence="4">SH3 domain-containing protein</fullName>
    </recommendedName>
</protein>
<evidence type="ECO:0000256" key="3">
    <source>
        <dbReference type="SAM" id="MobiDB-lite"/>
    </source>
</evidence>
<organism evidence="5 6">
    <name type="scientific">Orbilia blumenaviensis</name>
    <dbReference type="NCBI Taxonomy" id="1796055"/>
    <lineage>
        <taxon>Eukaryota</taxon>
        <taxon>Fungi</taxon>
        <taxon>Dikarya</taxon>
        <taxon>Ascomycota</taxon>
        <taxon>Pezizomycotina</taxon>
        <taxon>Orbiliomycetes</taxon>
        <taxon>Orbiliales</taxon>
        <taxon>Orbiliaceae</taxon>
        <taxon>Orbilia</taxon>
    </lineage>
</organism>
<reference evidence="5 6" key="1">
    <citation type="submission" date="2019-10" db="EMBL/GenBank/DDBJ databases">
        <authorList>
            <person name="Palmer J.M."/>
        </authorList>
    </citation>
    <scope>NUCLEOTIDE SEQUENCE [LARGE SCALE GENOMIC DNA]</scope>
    <source>
        <strain evidence="5 6">TWF730</strain>
    </source>
</reference>
<feature type="compositionally biased region" description="Basic and acidic residues" evidence="3">
    <location>
        <begin position="196"/>
        <end position="209"/>
    </location>
</feature>
<accession>A0AAV9UBC6</accession>
<dbReference type="PRINTS" id="PR00452">
    <property type="entry name" value="SH3DOMAIN"/>
</dbReference>
<feature type="domain" description="SH3" evidence="4">
    <location>
        <begin position="105"/>
        <end position="166"/>
    </location>
</feature>
<keyword evidence="1 2" id="KW-0728">SH3 domain</keyword>
<proteinExistence type="predicted"/>
<dbReference type="Proteomes" id="UP001373714">
    <property type="component" value="Unassembled WGS sequence"/>
</dbReference>
<dbReference type="SUPFAM" id="SSF50044">
    <property type="entry name" value="SH3-domain"/>
    <property type="match status" value="1"/>
</dbReference>
<dbReference type="PROSITE" id="PS50002">
    <property type="entry name" value="SH3"/>
    <property type="match status" value="1"/>
</dbReference>
<dbReference type="EMBL" id="JAVHNS010000013">
    <property type="protein sequence ID" value="KAK6337476.1"/>
    <property type="molecule type" value="Genomic_DNA"/>
</dbReference>
<keyword evidence="6" id="KW-1185">Reference proteome</keyword>
<comment type="caution">
    <text evidence="5">The sequence shown here is derived from an EMBL/GenBank/DDBJ whole genome shotgun (WGS) entry which is preliminary data.</text>
</comment>
<dbReference type="Gene3D" id="2.30.30.40">
    <property type="entry name" value="SH3 Domains"/>
    <property type="match status" value="1"/>
</dbReference>
<evidence type="ECO:0000313" key="6">
    <source>
        <dbReference type="Proteomes" id="UP001373714"/>
    </source>
</evidence>
<evidence type="ECO:0000256" key="1">
    <source>
        <dbReference type="ARBA" id="ARBA00022443"/>
    </source>
</evidence>
<dbReference type="PANTHER" id="PTHR45929">
    <property type="entry name" value="JAK PATHWAY SIGNAL TRANSDUCTION ADAPTOR MOLECULE"/>
    <property type="match status" value="1"/>
</dbReference>
<gene>
    <name evidence="5" type="ORF">TWF730_002875</name>
</gene>
<dbReference type="InterPro" id="IPR050670">
    <property type="entry name" value="STAM"/>
</dbReference>
<sequence length="237" mass="24932">MVDFQSAMAARAFRTVRSELEFLCDTGHITGAQLSAILSNLPPADLPSTTSALTNTAISRTETPVAAPSPAPVAAVTHTPTFNEKTNPTPTPAYSQAPPAYTHPPTLSVVTALYQYHASDAGDLALNPGDTINVTEYVNADWWRGVNPATGQTGIFPKDYVKPAPTNEKDGYGYGNMPLQVANGGSHQPAPYVQPAEEHHQPSKFEEGGKKFGKKLGNAAIFGAGATIGGKIVNGIF</sequence>